<organism evidence="4">
    <name type="scientific">marine metagenome</name>
    <dbReference type="NCBI Taxonomy" id="408172"/>
    <lineage>
        <taxon>unclassified sequences</taxon>
        <taxon>metagenomes</taxon>
        <taxon>ecological metagenomes</taxon>
    </lineage>
</organism>
<dbReference type="PANTHER" id="PTHR44051">
    <property type="entry name" value="GLUTATHIONE S-TRANSFERASE-RELATED"/>
    <property type="match status" value="1"/>
</dbReference>
<dbReference type="Pfam" id="PF13409">
    <property type="entry name" value="GST_N_2"/>
    <property type="match status" value="1"/>
</dbReference>
<feature type="domain" description="GST C-terminal" evidence="3">
    <location>
        <begin position="86"/>
        <end position="206"/>
    </location>
</feature>
<reference evidence="4" key="1">
    <citation type="submission" date="2018-05" db="EMBL/GenBank/DDBJ databases">
        <authorList>
            <person name="Lanie J.A."/>
            <person name="Ng W.-L."/>
            <person name="Kazmierczak K.M."/>
            <person name="Andrzejewski T.M."/>
            <person name="Davidsen T.M."/>
            <person name="Wayne K.J."/>
            <person name="Tettelin H."/>
            <person name="Glass J.I."/>
            <person name="Rusch D."/>
            <person name="Podicherti R."/>
            <person name="Tsui H.-C.T."/>
            <person name="Winkler M.E."/>
        </authorList>
    </citation>
    <scope>NUCLEOTIDE SEQUENCE</scope>
</reference>
<dbReference type="Pfam" id="PF00043">
    <property type="entry name" value="GST_C"/>
    <property type="match status" value="1"/>
</dbReference>
<dbReference type="InterPro" id="IPR004046">
    <property type="entry name" value="GST_C"/>
</dbReference>
<dbReference type="GO" id="GO:0016740">
    <property type="term" value="F:transferase activity"/>
    <property type="evidence" value="ECO:0007669"/>
    <property type="project" value="UniProtKB-KW"/>
</dbReference>
<proteinExistence type="predicted"/>
<evidence type="ECO:0000256" key="1">
    <source>
        <dbReference type="ARBA" id="ARBA00022679"/>
    </source>
</evidence>
<dbReference type="Gene3D" id="3.40.30.10">
    <property type="entry name" value="Glutaredoxin"/>
    <property type="match status" value="1"/>
</dbReference>
<dbReference type="SFLD" id="SFLDG01150">
    <property type="entry name" value="Main.1:_Beta-like"/>
    <property type="match status" value="1"/>
</dbReference>
<dbReference type="InterPro" id="IPR036249">
    <property type="entry name" value="Thioredoxin-like_sf"/>
</dbReference>
<dbReference type="SFLD" id="SFLDG00358">
    <property type="entry name" value="Main_(cytGST)"/>
    <property type="match status" value="1"/>
</dbReference>
<dbReference type="PROSITE" id="PS50405">
    <property type="entry name" value="GST_CTER"/>
    <property type="match status" value="1"/>
</dbReference>
<dbReference type="SUPFAM" id="SSF47616">
    <property type="entry name" value="GST C-terminal domain-like"/>
    <property type="match status" value="1"/>
</dbReference>
<feature type="domain" description="GST N-terminal" evidence="2">
    <location>
        <begin position="1"/>
        <end position="81"/>
    </location>
</feature>
<dbReference type="EMBL" id="UINC01177534">
    <property type="protein sequence ID" value="SVD85229.1"/>
    <property type="molecule type" value="Genomic_DNA"/>
</dbReference>
<dbReference type="InterPro" id="IPR004045">
    <property type="entry name" value="Glutathione_S-Trfase_N"/>
</dbReference>
<evidence type="ECO:0000259" key="2">
    <source>
        <dbReference type="PROSITE" id="PS50404"/>
    </source>
</evidence>
<dbReference type="CDD" id="cd03180">
    <property type="entry name" value="GST_C_2"/>
    <property type="match status" value="1"/>
</dbReference>
<dbReference type="SUPFAM" id="SSF52833">
    <property type="entry name" value="Thioredoxin-like"/>
    <property type="match status" value="1"/>
</dbReference>
<evidence type="ECO:0000313" key="4">
    <source>
        <dbReference type="EMBL" id="SVD85229.1"/>
    </source>
</evidence>
<sequence length="206" mass="23384">MLKILGRNNSSNVQKVIWACEEMGLAYEREDIGGPFGGNQEPEYLAMNPNGVIPTIVDDDFVLWESNVIVRYLSDKHRPNVLSPQNPAERAIAEQWMDWQQTAVGPAMVPVFWGLVRTPVAERDQGAISAGRDRYEFFMTMLDKRLSESAYVAGEQFSMGDIPVGIMAYRWFTLDIERAELPHLARWYDNLSGRAAFKNHIMIGLT</sequence>
<dbReference type="CDD" id="cd03047">
    <property type="entry name" value="GST_N_2"/>
    <property type="match status" value="1"/>
</dbReference>
<dbReference type="AlphaFoldDB" id="A0A382YQH4"/>
<protein>
    <recommendedName>
        <fullName evidence="5">GST N-terminal domain-containing protein</fullName>
    </recommendedName>
</protein>
<gene>
    <name evidence="4" type="ORF">METZ01_LOCUS438083</name>
</gene>
<dbReference type="InterPro" id="IPR040079">
    <property type="entry name" value="Glutathione_S-Trfase"/>
</dbReference>
<accession>A0A382YQH4</accession>
<evidence type="ECO:0000259" key="3">
    <source>
        <dbReference type="PROSITE" id="PS50405"/>
    </source>
</evidence>
<dbReference type="Gene3D" id="1.20.1050.10">
    <property type="match status" value="1"/>
</dbReference>
<evidence type="ECO:0008006" key="5">
    <source>
        <dbReference type="Google" id="ProtNLM"/>
    </source>
</evidence>
<dbReference type="PANTHER" id="PTHR44051:SF19">
    <property type="entry name" value="DISULFIDE-BOND OXIDOREDUCTASE YFCG"/>
    <property type="match status" value="1"/>
</dbReference>
<dbReference type="FunFam" id="3.40.30.10:FF:000039">
    <property type="entry name" value="Glutathione S-transferase domain"/>
    <property type="match status" value="1"/>
</dbReference>
<dbReference type="PROSITE" id="PS50404">
    <property type="entry name" value="GST_NTER"/>
    <property type="match status" value="1"/>
</dbReference>
<name>A0A382YQH4_9ZZZZ</name>
<dbReference type="InterPro" id="IPR010987">
    <property type="entry name" value="Glutathione-S-Trfase_C-like"/>
</dbReference>
<dbReference type="SFLD" id="SFLDS00019">
    <property type="entry name" value="Glutathione_Transferase_(cytos"/>
    <property type="match status" value="1"/>
</dbReference>
<dbReference type="InterPro" id="IPR036282">
    <property type="entry name" value="Glutathione-S-Trfase_C_sf"/>
</dbReference>
<keyword evidence="1" id="KW-0808">Transferase</keyword>